<dbReference type="Proteomes" id="UP001231109">
    <property type="component" value="Unassembled WGS sequence"/>
</dbReference>
<proteinExistence type="predicted"/>
<gene>
    <name evidence="2" type="ORF">ORJ04_06490</name>
</gene>
<organism evidence="2 3">
    <name type="scientific">Rheinheimera baltica</name>
    <dbReference type="NCBI Taxonomy" id="67576"/>
    <lineage>
        <taxon>Bacteria</taxon>
        <taxon>Pseudomonadati</taxon>
        <taxon>Pseudomonadota</taxon>
        <taxon>Gammaproteobacteria</taxon>
        <taxon>Chromatiales</taxon>
        <taxon>Chromatiaceae</taxon>
        <taxon>Rheinheimera</taxon>
    </lineage>
</organism>
<protein>
    <submittedName>
        <fullName evidence="2">Uncharacterized protein</fullName>
    </submittedName>
</protein>
<feature type="signal peptide" evidence="1">
    <location>
        <begin position="1"/>
        <end position="18"/>
    </location>
</feature>
<dbReference type="RefSeq" id="WP_305974632.1">
    <property type="nucleotide sequence ID" value="NZ_JAPJDZ010000010.1"/>
</dbReference>
<keyword evidence="3" id="KW-1185">Reference proteome</keyword>
<evidence type="ECO:0000313" key="3">
    <source>
        <dbReference type="Proteomes" id="UP001231109"/>
    </source>
</evidence>
<name>A0ABT9HWU6_9GAMM</name>
<dbReference type="EMBL" id="JAPJDZ010000010">
    <property type="protein sequence ID" value="MDP5135595.1"/>
    <property type="molecule type" value="Genomic_DNA"/>
</dbReference>
<evidence type="ECO:0000256" key="1">
    <source>
        <dbReference type="SAM" id="SignalP"/>
    </source>
</evidence>
<evidence type="ECO:0000313" key="2">
    <source>
        <dbReference type="EMBL" id="MDP5135595.1"/>
    </source>
</evidence>
<sequence length="133" mass="14619">MKHLITLTLLVAPAFVVADDDKNTKEACKVMDVANISYVENIQAVADADVGAIYKTKTDKVLAFAKEHKLEDFKIISQDASVSANCCGNFGLQVNINYQITYKPSYEAFTALQKYSGSGMVSSYRVGMECDEE</sequence>
<reference evidence="2 3" key="1">
    <citation type="submission" date="2022-11" db="EMBL/GenBank/DDBJ databases">
        <title>Viruses from the air-sea interface of a natural surface slick.</title>
        <authorList>
            <person name="Rahlff J."/>
            <person name="Holmfeldt K."/>
        </authorList>
    </citation>
    <scope>NUCLEOTIDE SEQUENCE [LARGE SCALE GENOMIC DNA]</scope>
    <source>
        <strain evidence="2 3">SMS4</strain>
    </source>
</reference>
<comment type="caution">
    <text evidence="2">The sequence shown here is derived from an EMBL/GenBank/DDBJ whole genome shotgun (WGS) entry which is preliminary data.</text>
</comment>
<accession>A0ABT9HWU6</accession>
<feature type="chain" id="PRO_5045211838" evidence="1">
    <location>
        <begin position="19"/>
        <end position="133"/>
    </location>
</feature>
<keyword evidence="1" id="KW-0732">Signal</keyword>